<comment type="cofactor">
    <cofactor evidence="4">
        <name>Zn(2+)</name>
        <dbReference type="ChEBI" id="CHEBI:29105"/>
    </cofactor>
    <text evidence="4">Binds 1 zinc ion per subunit.</text>
</comment>
<feature type="compositionally biased region" description="Low complexity" evidence="6">
    <location>
        <begin position="80"/>
        <end position="90"/>
    </location>
</feature>
<dbReference type="GO" id="GO:0046514">
    <property type="term" value="P:ceramide catabolic process"/>
    <property type="evidence" value="ECO:0007669"/>
    <property type="project" value="InterPro"/>
</dbReference>
<dbReference type="EMBL" id="JMSN01000074">
    <property type="protein sequence ID" value="KDN41988.1"/>
    <property type="molecule type" value="Genomic_DNA"/>
</dbReference>
<keyword evidence="4" id="KW-0862">Zinc</keyword>
<dbReference type="STRING" id="1037660.A0A066VNW3"/>
<evidence type="ECO:0000256" key="2">
    <source>
        <dbReference type="ARBA" id="ARBA00022801"/>
    </source>
</evidence>
<evidence type="ECO:0000256" key="5">
    <source>
        <dbReference type="RuleBase" id="RU366019"/>
    </source>
</evidence>
<keyword evidence="7" id="KW-0812">Transmembrane</keyword>
<dbReference type="HOGENOM" id="CLU_011300_0_0_1"/>
<feature type="region of interest" description="Disordered" evidence="6">
    <location>
        <begin position="1"/>
        <end position="29"/>
    </location>
</feature>
<evidence type="ECO:0000259" key="8">
    <source>
        <dbReference type="Pfam" id="PF04734"/>
    </source>
</evidence>
<dbReference type="InterPro" id="IPR031331">
    <property type="entry name" value="NEUT/ALK_ceramidase_C"/>
</dbReference>
<dbReference type="EC" id="3.5.1.23" evidence="5"/>
<feature type="region of interest" description="Disordered" evidence="6">
    <location>
        <begin position="79"/>
        <end position="99"/>
    </location>
</feature>
<dbReference type="AlphaFoldDB" id="A0A066VNW3"/>
<feature type="region of interest" description="Disordered" evidence="6">
    <location>
        <begin position="247"/>
        <end position="270"/>
    </location>
</feature>
<feature type="domain" description="Neutral/alkaline non-lysosomal ceramidase N-terminal" evidence="8">
    <location>
        <begin position="281"/>
        <end position="770"/>
    </location>
</feature>
<feature type="binding site" evidence="4">
    <location>
        <position position="325"/>
    </location>
    <ligand>
        <name>Zn(2+)</name>
        <dbReference type="ChEBI" id="CHEBI:29105"/>
    </ligand>
</feature>
<feature type="binding site" evidence="4">
    <location>
        <position position="742"/>
    </location>
    <ligand>
        <name>Zn(2+)</name>
        <dbReference type="ChEBI" id="CHEBI:29105"/>
    </ligand>
</feature>
<dbReference type="GeneID" id="25261802"/>
<keyword evidence="5" id="KW-0443">Lipid metabolism</keyword>
<organism evidence="10 11">
    <name type="scientific">Tilletiaria anomala (strain ATCC 24038 / CBS 436.72 / UBC 951)</name>
    <dbReference type="NCBI Taxonomy" id="1037660"/>
    <lineage>
        <taxon>Eukaryota</taxon>
        <taxon>Fungi</taxon>
        <taxon>Dikarya</taxon>
        <taxon>Basidiomycota</taxon>
        <taxon>Ustilaginomycotina</taxon>
        <taxon>Exobasidiomycetes</taxon>
        <taxon>Georgefischeriales</taxon>
        <taxon>Tilletiariaceae</taxon>
        <taxon>Tilletiaria</taxon>
    </lineage>
</organism>
<dbReference type="Pfam" id="PF04734">
    <property type="entry name" value="Ceramidase_alk"/>
    <property type="match status" value="2"/>
</dbReference>
<evidence type="ECO:0000313" key="11">
    <source>
        <dbReference type="Proteomes" id="UP000027361"/>
    </source>
</evidence>
<dbReference type="PANTHER" id="PTHR12670:SF1">
    <property type="entry name" value="NEUTRAL CERAMIDASE"/>
    <property type="match status" value="1"/>
</dbReference>
<evidence type="ECO:0000256" key="3">
    <source>
        <dbReference type="PIRSR" id="PIRSR606823-1"/>
    </source>
</evidence>
<evidence type="ECO:0000256" key="6">
    <source>
        <dbReference type="SAM" id="MobiDB-lite"/>
    </source>
</evidence>
<dbReference type="InterPro" id="IPR006823">
    <property type="entry name" value="Ceramidase_alk"/>
</dbReference>
<keyword evidence="5" id="KW-0746">Sphingolipid metabolism</keyword>
<evidence type="ECO:0000256" key="4">
    <source>
        <dbReference type="PIRSR" id="PIRSR606823-2"/>
    </source>
</evidence>
<dbReference type="OMA" id="WTQVRSD"/>
<dbReference type="Gene3D" id="2.60.40.2300">
    <property type="entry name" value="Neutral/alkaline non-lysosomal ceramidase, C-terminal domain"/>
    <property type="match status" value="1"/>
</dbReference>
<dbReference type="RefSeq" id="XP_013241923.1">
    <property type="nucleotide sequence ID" value="XM_013386469.1"/>
</dbReference>
<feature type="binding site" evidence="4">
    <location>
        <position position="702"/>
    </location>
    <ligand>
        <name>Zn(2+)</name>
        <dbReference type="ChEBI" id="CHEBI:29105"/>
    </ligand>
</feature>
<dbReference type="InterPro" id="IPR031329">
    <property type="entry name" value="NEUT/ALK_ceramidase_N"/>
</dbReference>
<dbReference type="InterPro" id="IPR038445">
    <property type="entry name" value="NCDase_C_sf"/>
</dbReference>
<keyword evidence="4" id="KW-0479">Metal-binding</keyword>
<dbReference type="InParanoid" id="A0A066VNW3"/>
<evidence type="ECO:0000259" key="9">
    <source>
        <dbReference type="Pfam" id="PF17048"/>
    </source>
</evidence>
<sequence length="944" mass="101940">MSVSQYQALDSCESADIPHARQAHDTLPRTPRFTVAAAATAAHPDQPYRGELLAQQPADVEVEVEDEDNEYEEEKALLPSSYAQHSSTSSTWHKAANALPRKRRPSRRFRLLLVAICTLLPVSLVLLLFSPASVCRHIRTGVSSSLHDFFGDADSTTASYASHFFVDSAVSDVDEQAKKGRVSVKKDATPAATAPSPVIAFGTGIGDVTGPIVQTNMMGYASLPQVNTGLHTRNRARAFIVGSSTSTIPVQSPPLPPDVPQSADAVKSDPGGYPDPYDGLADRWLFLNTDLCMGDTAIRRGVIAKLRDAFPGVYGERNVAFVGTHSHSGIAGFHNNLLPTVTSSGVVMENYDAIVAGAFAAAVRAHNDFEARRTRVTTASAASLKLSFGNVTLKDAHVNRSPYSYLFNPADERARYDSNQEDEFGLLKFEEGEEAKAMLSWYAVHGTSLNENNTLTSTDNKGLAALWMEQAMDPNALPGRSSFVAGFSQSQVGDTSPNTLGAFCPDGSPCDFKTSTCNTGALGANETQTCLARGPGFGDEVARALSPTGGYDWKSNEIIAQYQVDAAKSILGSDNLIDVVGAVKSVKMNVDMSSYKFTLANGSEVHTCPAALGFGFAGGTTDGPGAFDFRQGTNDTDHADPFFNIISHLIRPPNRKQTACQAPKRILLDTGELKIPYPWSPNTVETQILQAGNLFITVMPGEFTTMSGRRLKDAVRAAIIANDVHSNPIVMLSGPANTYGHYIATREEYTSQRYEGSSTLYGQFTLEAYIDIYTKTLVPALKDQAPDPPKGNMVAINIAKALSFHSPVVYDNPPPLKHFGDVLKQPHATYTVNSNDPARNNVTVSFVGANPRNNLRLDSTFFEVQQQAGNGSWLVVRTDGHHTTTMRWTQTNGLIGSSRVDIAWAIEKDTPVGTYRIVYYGSSKTPITGTIKDFTGTSQTFTLQ</sequence>
<dbReference type="GO" id="GO:0042759">
    <property type="term" value="P:long-chain fatty acid biosynthetic process"/>
    <property type="evidence" value="ECO:0007669"/>
    <property type="project" value="TreeGrafter"/>
</dbReference>
<dbReference type="Proteomes" id="UP000027361">
    <property type="component" value="Unassembled WGS sequence"/>
</dbReference>
<evidence type="ECO:0000256" key="1">
    <source>
        <dbReference type="ARBA" id="ARBA00009835"/>
    </source>
</evidence>
<evidence type="ECO:0000256" key="7">
    <source>
        <dbReference type="SAM" id="Phobius"/>
    </source>
</evidence>
<dbReference type="GO" id="GO:0005576">
    <property type="term" value="C:extracellular region"/>
    <property type="evidence" value="ECO:0007669"/>
    <property type="project" value="TreeGrafter"/>
</dbReference>
<comment type="catalytic activity">
    <reaction evidence="5">
        <text>an N-acylsphing-4-enine + H2O = sphing-4-enine + a fatty acid</text>
        <dbReference type="Rhea" id="RHEA:20856"/>
        <dbReference type="ChEBI" id="CHEBI:15377"/>
        <dbReference type="ChEBI" id="CHEBI:28868"/>
        <dbReference type="ChEBI" id="CHEBI:52639"/>
        <dbReference type="ChEBI" id="CHEBI:57756"/>
        <dbReference type="EC" id="3.5.1.23"/>
    </reaction>
</comment>
<keyword evidence="11" id="KW-1185">Reference proteome</keyword>
<evidence type="ECO:0000313" key="10">
    <source>
        <dbReference type="EMBL" id="KDN41988.1"/>
    </source>
</evidence>
<keyword evidence="2 5" id="KW-0378">Hydrolase</keyword>
<feature type="active site" description="Nucleophile" evidence="3">
    <location>
        <position position="496"/>
    </location>
</feature>
<feature type="transmembrane region" description="Helical" evidence="7">
    <location>
        <begin position="111"/>
        <end position="129"/>
    </location>
</feature>
<name>A0A066VNW3_TILAU</name>
<dbReference type="PANTHER" id="PTHR12670">
    <property type="entry name" value="CERAMIDASE"/>
    <property type="match status" value="1"/>
</dbReference>
<comment type="caution">
    <text evidence="10">The sequence shown here is derived from an EMBL/GenBank/DDBJ whole genome shotgun (WGS) entry which is preliminary data.</text>
</comment>
<dbReference type="GO" id="GO:0046512">
    <property type="term" value="P:sphingosine biosynthetic process"/>
    <property type="evidence" value="ECO:0007669"/>
    <property type="project" value="TreeGrafter"/>
</dbReference>
<accession>A0A066VNW3</accession>
<dbReference type="Pfam" id="PF17048">
    <property type="entry name" value="Ceramidse_alk_C"/>
    <property type="match status" value="1"/>
</dbReference>
<feature type="domain" description="Neutral/alkaline non-lysosomal ceramidase N-terminal" evidence="8">
    <location>
        <begin position="201"/>
        <end position="244"/>
    </location>
</feature>
<feature type="binding site" evidence="4">
    <location>
        <position position="445"/>
    </location>
    <ligand>
        <name>Zn(2+)</name>
        <dbReference type="ChEBI" id="CHEBI:29105"/>
    </ligand>
</feature>
<keyword evidence="7" id="KW-1133">Transmembrane helix</keyword>
<protein>
    <recommendedName>
        <fullName evidence="5">Neutral ceramidase</fullName>
        <ecNumber evidence="5">3.5.1.23</ecNumber>
    </recommendedName>
</protein>
<feature type="compositionally biased region" description="Basic and acidic residues" evidence="6">
    <location>
        <begin position="16"/>
        <end position="27"/>
    </location>
</feature>
<feature type="domain" description="Neutral/alkaline non-lysosomal ceramidase C-terminal" evidence="9">
    <location>
        <begin position="775"/>
        <end position="943"/>
    </location>
</feature>
<dbReference type="OrthoDB" id="191371at2759"/>
<gene>
    <name evidence="10" type="ORF">K437DRAFT_168789</name>
</gene>
<dbReference type="GO" id="GO:0017040">
    <property type="term" value="F:N-acylsphingosine amidohydrolase activity"/>
    <property type="evidence" value="ECO:0007669"/>
    <property type="project" value="UniProtKB-UniRule"/>
</dbReference>
<reference evidence="10 11" key="1">
    <citation type="submission" date="2014-05" db="EMBL/GenBank/DDBJ databases">
        <title>Draft genome sequence of a rare smut relative, Tilletiaria anomala UBC 951.</title>
        <authorList>
            <consortium name="DOE Joint Genome Institute"/>
            <person name="Toome M."/>
            <person name="Kuo A."/>
            <person name="Henrissat B."/>
            <person name="Lipzen A."/>
            <person name="Tritt A."/>
            <person name="Yoshinaga Y."/>
            <person name="Zane M."/>
            <person name="Barry K."/>
            <person name="Grigoriev I.V."/>
            <person name="Spatafora J.W."/>
            <person name="Aimea M.C."/>
        </authorList>
    </citation>
    <scope>NUCLEOTIDE SEQUENCE [LARGE SCALE GENOMIC DNA]</scope>
    <source>
        <strain evidence="10 11">UBC 951</strain>
    </source>
</reference>
<dbReference type="GO" id="GO:0016020">
    <property type="term" value="C:membrane"/>
    <property type="evidence" value="ECO:0007669"/>
    <property type="project" value="GOC"/>
</dbReference>
<comment type="similarity">
    <text evidence="1 5">Belongs to the neutral ceramidase family.</text>
</comment>
<proteinExistence type="inferred from homology"/>
<dbReference type="GO" id="GO:0046872">
    <property type="term" value="F:metal ion binding"/>
    <property type="evidence" value="ECO:0007669"/>
    <property type="project" value="UniProtKB-KW"/>
</dbReference>
<keyword evidence="7" id="KW-0472">Membrane</keyword>